<dbReference type="Gene3D" id="3.30.980.40">
    <property type="match status" value="1"/>
</dbReference>
<evidence type="ECO:0000256" key="13">
    <source>
        <dbReference type="ARBA" id="ARBA00023306"/>
    </source>
</evidence>
<dbReference type="Proteomes" id="UP000000248">
    <property type="component" value="Chromosome"/>
</dbReference>
<keyword evidence="6 18" id="KW-0812">Transmembrane</keyword>
<evidence type="ECO:0000256" key="1">
    <source>
        <dbReference type="ARBA" id="ARBA00004651"/>
    </source>
</evidence>
<keyword evidence="7 16" id="KW-0547">Nucleotide-binding</keyword>
<protein>
    <recommendedName>
        <fullName evidence="3">DNA translocase FtsK</fullName>
    </recommendedName>
</protein>
<dbReference type="InterPro" id="IPR050206">
    <property type="entry name" value="FtsK/SpoIIIE/SftA"/>
</dbReference>
<feature type="transmembrane region" description="Helical" evidence="18">
    <location>
        <begin position="100"/>
        <end position="121"/>
    </location>
</feature>
<dbReference type="GO" id="GO:0003677">
    <property type="term" value="F:DNA binding"/>
    <property type="evidence" value="ECO:0007669"/>
    <property type="project" value="UniProtKB-KW"/>
</dbReference>
<dbReference type="Pfam" id="PF01580">
    <property type="entry name" value="FtsK_SpoIIIE"/>
    <property type="match status" value="1"/>
</dbReference>
<evidence type="ECO:0000256" key="14">
    <source>
        <dbReference type="ARBA" id="ARBA00024784"/>
    </source>
</evidence>
<feature type="region of interest" description="Disordered" evidence="17">
    <location>
        <begin position="363"/>
        <end position="383"/>
    </location>
</feature>
<feature type="transmembrane region" description="Helical" evidence="18">
    <location>
        <begin position="18"/>
        <end position="40"/>
    </location>
</feature>
<accession>A5EVQ6</accession>
<dbReference type="InterPro" id="IPR036390">
    <property type="entry name" value="WH_DNA-bd_sf"/>
</dbReference>
<dbReference type="EMBL" id="CP000513">
    <property type="protein sequence ID" value="ABQ14004.1"/>
    <property type="molecule type" value="Genomic_DNA"/>
</dbReference>
<feature type="transmembrane region" description="Helical" evidence="18">
    <location>
        <begin position="156"/>
        <end position="177"/>
    </location>
</feature>
<keyword evidence="5 20" id="KW-0132">Cell division</keyword>
<dbReference type="Pfam" id="PF13491">
    <property type="entry name" value="FtsK_4TM"/>
    <property type="match status" value="1"/>
</dbReference>
<evidence type="ECO:0000256" key="18">
    <source>
        <dbReference type="SAM" id="Phobius"/>
    </source>
</evidence>
<dbReference type="CDD" id="cd01127">
    <property type="entry name" value="TrwB_TraG_TraD_VirD4"/>
    <property type="match status" value="1"/>
</dbReference>
<evidence type="ECO:0000256" key="11">
    <source>
        <dbReference type="ARBA" id="ARBA00023125"/>
    </source>
</evidence>
<evidence type="ECO:0000256" key="7">
    <source>
        <dbReference type="ARBA" id="ARBA00022741"/>
    </source>
</evidence>
<comment type="function">
    <text evidence="14">Essential cell division protein that coordinates cell division and chromosome segregation. The N-terminus is involved in assembly of the cell-division machinery. The C-terminus functions as a DNA motor that moves dsDNA in an ATP-dependent manner towards the dif recombination site, which is located within the replication terminus region. Translocation stops specifically at Xer-dif sites, where FtsK interacts with the Xer recombinase, allowing activation of chromosome unlinking by recombination. FtsK orienting polar sequences (KOPS) guide the direction of DNA translocation. FtsK can remove proteins from DNA as it translocates, but translocation stops specifically at XerCD-dif site, thereby preventing removal of XerC and XerD from dif.</text>
</comment>
<dbReference type="InterPro" id="IPR036388">
    <property type="entry name" value="WH-like_DNA-bd_sf"/>
</dbReference>
<keyword evidence="8" id="KW-0159">Chromosome partition</keyword>
<dbReference type="SMART" id="SM00843">
    <property type="entry name" value="Ftsk_gamma"/>
    <property type="match status" value="1"/>
</dbReference>
<dbReference type="eggNOG" id="COG1674">
    <property type="taxonomic scope" value="Bacteria"/>
</dbReference>
<dbReference type="Gene3D" id="1.10.10.10">
    <property type="entry name" value="Winged helix-like DNA-binding domain superfamily/Winged helix DNA-binding domain"/>
    <property type="match status" value="1"/>
</dbReference>
<dbReference type="GO" id="GO:0005524">
    <property type="term" value="F:ATP binding"/>
    <property type="evidence" value="ECO:0007669"/>
    <property type="project" value="UniProtKB-UniRule"/>
</dbReference>
<feature type="compositionally biased region" description="Acidic residues" evidence="17">
    <location>
        <begin position="201"/>
        <end position="221"/>
    </location>
</feature>
<sequence>MNTTPSWVTSFRRGFNDLWFVLSLIVALILFFLLIGYHASDPAWTTSGAYPKPQHWFGSAGAYISDIFISFFGYAAYGFPLGLLLVAWQSFTRNIHYSELIIWKALGILVSVIALCGIFSFHIPVPINAWAVTGGGIIGQKLSIELLKFCAVPMIMALYTVVLMIGLVLLADVHWLGVCDWIGYRLLRLFTGKTFDREEHQWEDESETFSDDEDFSDEEDFNWSAPMNPESAPLKNPFAAAEKISAKHSSESANEPLPLWNPETYSSAPRASTAPSSETLSWDAFKKNHMHQEPYLNLRPKNNHEPLPLKSAAPAPEKTLETFLADDDGSDEAEKPSEPHISFTAAPADTIASVLPRAPEAITPKSFADDLSDDDDDDAADFSEPLLSPLKVQLKPSPIYQSAAADHYVLPSVHLLKTPPPSVSDYSDEELDAMASKVEESLKNYRLDVEVRNIEVGPVVTRLELALAAGIKVSQISSLDKDIARSLAVQSVRVVEVIPGKPYIGLEIPNRKREIVHLRSILESEAYQNQKSPLTLVLGSDISGNPVVANLAKMPHLLVAGTTGSGKSVAINVMLASMLYKATPKELRLILVDPKMLEMSMYEDIPHLLTPVVTDMNDAENVLRWAVAEMERRYQLMAAFRVRNIAGFNQAIRSMEERGERIDDPLWEPDGLGIAHQPPQISTLPYIVIIIDELADMMMAVGKKVEELIARIAQKARAAGIHLILATQRPSVDVITGLIKANVPTRLAFQVSSKIDSRTIIEQQGAESLLGYGDGLFVPPGSAAPQRIHGAFIDDAEVDALTTYLKTQGAPEYEESVTHPVPPSALGALGALEKSDDPEQDPLYDEACQLVIENQKASISWLQRRLSIGYNRSARLIETMECAGIVSSPNNGTRKVLVGNRND</sequence>
<keyword evidence="11" id="KW-0238">DNA-binding</keyword>
<dbReference type="PANTHER" id="PTHR22683:SF41">
    <property type="entry name" value="DNA TRANSLOCASE FTSK"/>
    <property type="match status" value="1"/>
</dbReference>
<evidence type="ECO:0000256" key="9">
    <source>
        <dbReference type="ARBA" id="ARBA00022840"/>
    </source>
</evidence>
<evidence type="ECO:0000256" key="16">
    <source>
        <dbReference type="PROSITE-ProRule" id="PRU00289"/>
    </source>
</evidence>
<evidence type="ECO:0000256" key="6">
    <source>
        <dbReference type="ARBA" id="ARBA00022692"/>
    </source>
</evidence>
<keyword evidence="12 18" id="KW-0472">Membrane</keyword>
<dbReference type="Pfam" id="PF09397">
    <property type="entry name" value="FtsK_gamma"/>
    <property type="match status" value="1"/>
</dbReference>
<dbReference type="OrthoDB" id="9807790at2"/>
<keyword evidence="10 18" id="KW-1133">Transmembrane helix</keyword>
<evidence type="ECO:0000313" key="21">
    <source>
        <dbReference type="Proteomes" id="UP000000248"/>
    </source>
</evidence>
<dbReference type="FunFam" id="3.40.50.300:FF:000209">
    <property type="entry name" value="Cell division protein FtsK"/>
    <property type="match status" value="1"/>
</dbReference>
<dbReference type="STRING" id="246195.DNO_0483"/>
<dbReference type="Pfam" id="PF17854">
    <property type="entry name" value="FtsK_alpha"/>
    <property type="match status" value="1"/>
</dbReference>
<feature type="region of interest" description="Disordered" evidence="17">
    <location>
        <begin position="327"/>
        <end position="347"/>
    </location>
</feature>
<evidence type="ECO:0000256" key="10">
    <source>
        <dbReference type="ARBA" id="ARBA00022989"/>
    </source>
</evidence>
<dbReference type="InterPro" id="IPR025199">
    <property type="entry name" value="FtsK_4TM"/>
</dbReference>
<evidence type="ECO:0000256" key="12">
    <source>
        <dbReference type="ARBA" id="ARBA00023136"/>
    </source>
</evidence>
<evidence type="ECO:0000259" key="19">
    <source>
        <dbReference type="PROSITE" id="PS50901"/>
    </source>
</evidence>
<comment type="subunit">
    <text evidence="15">Homohexamer. Forms a ring that surrounds DNA.</text>
</comment>
<keyword evidence="4" id="KW-1003">Cell membrane</keyword>
<dbReference type="InterPro" id="IPR002543">
    <property type="entry name" value="FtsK_dom"/>
</dbReference>
<feature type="binding site" evidence="16">
    <location>
        <begin position="561"/>
        <end position="568"/>
    </location>
    <ligand>
        <name>ATP</name>
        <dbReference type="ChEBI" id="CHEBI:30616"/>
    </ligand>
</feature>
<comment type="similarity">
    <text evidence="2">Belongs to the FtsK/SpoIIIE/SftA family.</text>
</comment>
<dbReference type="Gene3D" id="3.40.50.300">
    <property type="entry name" value="P-loop containing nucleotide triphosphate hydrolases"/>
    <property type="match status" value="1"/>
</dbReference>
<dbReference type="SUPFAM" id="SSF52540">
    <property type="entry name" value="P-loop containing nucleoside triphosphate hydrolases"/>
    <property type="match status" value="1"/>
</dbReference>
<dbReference type="PROSITE" id="PS50901">
    <property type="entry name" value="FTSK"/>
    <property type="match status" value="1"/>
</dbReference>
<evidence type="ECO:0000256" key="17">
    <source>
        <dbReference type="SAM" id="MobiDB-lite"/>
    </source>
</evidence>
<evidence type="ECO:0000256" key="8">
    <source>
        <dbReference type="ARBA" id="ARBA00022829"/>
    </source>
</evidence>
<dbReference type="HOGENOM" id="CLU_001981_9_7_6"/>
<dbReference type="GO" id="GO:0005886">
    <property type="term" value="C:plasma membrane"/>
    <property type="evidence" value="ECO:0007669"/>
    <property type="project" value="UniProtKB-SubCell"/>
</dbReference>
<keyword evidence="21" id="KW-1185">Reference proteome</keyword>
<dbReference type="InterPro" id="IPR003593">
    <property type="entry name" value="AAA+_ATPase"/>
</dbReference>
<dbReference type="AlphaFoldDB" id="A5EVQ6"/>
<feature type="domain" description="FtsK" evidence="19">
    <location>
        <begin position="544"/>
        <end position="758"/>
    </location>
</feature>
<name>A5EVQ6_DICNV</name>
<organism evidence="20 21">
    <name type="scientific">Dichelobacter nodosus (strain VCS1703A)</name>
    <dbReference type="NCBI Taxonomy" id="246195"/>
    <lineage>
        <taxon>Bacteria</taxon>
        <taxon>Pseudomonadati</taxon>
        <taxon>Pseudomonadota</taxon>
        <taxon>Gammaproteobacteria</taxon>
        <taxon>Cardiobacteriales</taxon>
        <taxon>Cardiobacteriaceae</taxon>
        <taxon>Dichelobacter</taxon>
    </lineage>
</organism>
<dbReference type="RefSeq" id="WP_012030819.1">
    <property type="nucleotide sequence ID" value="NC_009446.1"/>
</dbReference>
<evidence type="ECO:0000256" key="4">
    <source>
        <dbReference type="ARBA" id="ARBA00022475"/>
    </source>
</evidence>
<dbReference type="PANTHER" id="PTHR22683">
    <property type="entry name" value="SPORULATION PROTEIN RELATED"/>
    <property type="match status" value="1"/>
</dbReference>
<keyword evidence="9 16" id="KW-0067">ATP-binding</keyword>
<comment type="subcellular location">
    <subcellularLocation>
        <location evidence="1">Cell membrane</location>
        <topology evidence="1">Multi-pass membrane protein</topology>
    </subcellularLocation>
</comment>
<feature type="region of interest" description="Disordered" evidence="17">
    <location>
        <begin position="201"/>
        <end position="274"/>
    </location>
</feature>
<evidence type="ECO:0000256" key="15">
    <source>
        <dbReference type="ARBA" id="ARBA00025923"/>
    </source>
</evidence>
<proteinExistence type="inferred from homology"/>
<feature type="transmembrane region" description="Helical" evidence="18">
    <location>
        <begin position="60"/>
        <end position="88"/>
    </location>
</feature>
<dbReference type="SUPFAM" id="SSF46785">
    <property type="entry name" value="Winged helix' DNA-binding domain"/>
    <property type="match status" value="1"/>
</dbReference>
<reference evidence="20 21" key="1">
    <citation type="journal article" date="2007" name="Nat. Biotechnol.">
        <title>Genome sequence and identification of candidate vaccine antigens from the animal pathogen Dichelobacter nodosus.</title>
        <authorList>
            <person name="Myers G.S."/>
            <person name="Parker D."/>
            <person name="Al-Hasani K."/>
            <person name="Kennan R.M."/>
            <person name="Seemann T."/>
            <person name="Ren Q."/>
            <person name="Badger J.H."/>
            <person name="Selengut J.D."/>
            <person name="Deboy R.T."/>
            <person name="Tettelin H."/>
            <person name="Boyce J.D."/>
            <person name="McCarl V.P."/>
            <person name="Han X."/>
            <person name="Nelson W.C."/>
            <person name="Madupu R."/>
            <person name="Mohamoud Y."/>
            <person name="Holley T."/>
            <person name="Fedorova N."/>
            <person name="Khouri H."/>
            <person name="Bottomley S.P."/>
            <person name="Whittington R.J."/>
            <person name="Adler B."/>
            <person name="Songer J.G."/>
            <person name="Rood J.I."/>
            <person name="Paulsen I.T."/>
        </authorList>
    </citation>
    <scope>NUCLEOTIDE SEQUENCE [LARGE SCALE GENOMIC DNA]</scope>
    <source>
        <strain evidence="20 21">VCS1703A</strain>
    </source>
</reference>
<evidence type="ECO:0000256" key="5">
    <source>
        <dbReference type="ARBA" id="ARBA00022618"/>
    </source>
</evidence>
<dbReference type="GO" id="GO:0007059">
    <property type="term" value="P:chromosome segregation"/>
    <property type="evidence" value="ECO:0007669"/>
    <property type="project" value="UniProtKB-KW"/>
</dbReference>
<dbReference type="InterPro" id="IPR027417">
    <property type="entry name" value="P-loop_NTPase"/>
</dbReference>
<dbReference type="InterPro" id="IPR041027">
    <property type="entry name" value="FtsK_alpha"/>
</dbReference>
<dbReference type="SMART" id="SM00382">
    <property type="entry name" value="AAA"/>
    <property type="match status" value="1"/>
</dbReference>
<evidence type="ECO:0000313" key="20">
    <source>
        <dbReference type="EMBL" id="ABQ14004.1"/>
    </source>
</evidence>
<dbReference type="KEGG" id="dno:DNO_0483"/>
<evidence type="ECO:0000256" key="3">
    <source>
        <dbReference type="ARBA" id="ARBA00020887"/>
    </source>
</evidence>
<keyword evidence="13" id="KW-0131">Cell cycle</keyword>
<dbReference type="GO" id="GO:0051301">
    <property type="term" value="P:cell division"/>
    <property type="evidence" value="ECO:0007669"/>
    <property type="project" value="UniProtKB-KW"/>
</dbReference>
<evidence type="ECO:0000256" key="2">
    <source>
        <dbReference type="ARBA" id="ARBA00006474"/>
    </source>
</evidence>
<feature type="transmembrane region" description="Helical" evidence="18">
    <location>
        <begin position="127"/>
        <end position="144"/>
    </location>
</feature>
<gene>
    <name evidence="20" type="primary">ftsK</name>
    <name evidence="20" type="ordered locus">DNO_0483</name>
</gene>
<feature type="compositionally biased region" description="Acidic residues" evidence="17">
    <location>
        <begin position="370"/>
        <end position="381"/>
    </location>
</feature>
<dbReference type="InterPro" id="IPR018541">
    <property type="entry name" value="Ftsk_gamma"/>
</dbReference>